<evidence type="ECO:0008006" key="4">
    <source>
        <dbReference type="Google" id="ProtNLM"/>
    </source>
</evidence>
<reference evidence="2 3" key="1">
    <citation type="journal article" date="2019" name="Sci. Rep.">
        <title>Orb-weaving spider Araneus ventricosus genome elucidates the spidroin gene catalogue.</title>
        <authorList>
            <person name="Kono N."/>
            <person name="Nakamura H."/>
            <person name="Ohtoshi R."/>
            <person name="Moran D.A.P."/>
            <person name="Shinohara A."/>
            <person name="Yoshida Y."/>
            <person name="Fujiwara M."/>
            <person name="Mori M."/>
            <person name="Tomita M."/>
            <person name="Arakawa K."/>
        </authorList>
    </citation>
    <scope>NUCLEOTIDE SEQUENCE [LARGE SCALE GENOMIC DNA]</scope>
</reference>
<organism evidence="2 3">
    <name type="scientific">Araneus ventricosus</name>
    <name type="common">Orbweaver spider</name>
    <name type="synonym">Epeira ventricosa</name>
    <dbReference type="NCBI Taxonomy" id="182803"/>
    <lineage>
        <taxon>Eukaryota</taxon>
        <taxon>Metazoa</taxon>
        <taxon>Ecdysozoa</taxon>
        <taxon>Arthropoda</taxon>
        <taxon>Chelicerata</taxon>
        <taxon>Arachnida</taxon>
        <taxon>Araneae</taxon>
        <taxon>Araneomorphae</taxon>
        <taxon>Entelegynae</taxon>
        <taxon>Araneoidea</taxon>
        <taxon>Araneidae</taxon>
        <taxon>Araneus</taxon>
    </lineage>
</organism>
<comment type="caution">
    <text evidence="2">The sequence shown here is derived from an EMBL/GenBank/DDBJ whole genome shotgun (WGS) entry which is preliminary data.</text>
</comment>
<keyword evidence="3" id="KW-1185">Reference proteome</keyword>
<dbReference type="EMBL" id="BGPR01001437">
    <property type="protein sequence ID" value="GBM53944.1"/>
    <property type="molecule type" value="Genomic_DNA"/>
</dbReference>
<evidence type="ECO:0000313" key="2">
    <source>
        <dbReference type="EMBL" id="GBM53944.1"/>
    </source>
</evidence>
<dbReference type="Proteomes" id="UP000499080">
    <property type="component" value="Unassembled WGS sequence"/>
</dbReference>
<protein>
    <recommendedName>
        <fullName evidence="4">Peptidase aspartic putative domain-containing protein</fullName>
    </recommendedName>
</protein>
<feature type="region of interest" description="Disordered" evidence="1">
    <location>
        <begin position="68"/>
        <end position="88"/>
    </location>
</feature>
<proteinExistence type="predicted"/>
<name>A0A4Y2GPA4_ARAVE</name>
<accession>A0A4Y2GPA4</accession>
<gene>
    <name evidence="2" type="ORF">AVEN_64859_1</name>
</gene>
<evidence type="ECO:0000256" key="1">
    <source>
        <dbReference type="SAM" id="MobiDB-lite"/>
    </source>
</evidence>
<feature type="compositionally biased region" description="Polar residues" evidence="1">
    <location>
        <begin position="68"/>
        <end position="85"/>
    </location>
</feature>
<evidence type="ECO:0000313" key="3">
    <source>
        <dbReference type="Proteomes" id="UP000499080"/>
    </source>
</evidence>
<dbReference type="AlphaFoldDB" id="A0A4Y2GPA4"/>
<dbReference type="OrthoDB" id="6433154at2759"/>
<sequence length="242" mass="26993">MIQSKLDSVLELCAKIECLKLDYYDITEDEQIADNDAEFEKMEDVLEYLKGKHNRLLCRNQNIRSAPNVDMTPTLQTGETPSLSHPVNPDLSTPAVGGESTLHTLSSTNKIKNAALHSTAVVWVYSPSRSSYVQGRVLLDCGFQSNFLSCQFAAELELSRRKINVPISGFSGSTTIAKWIASTMICNGNSYFSSVIDLLIVPKITYFVPSKVLNIVQFYNNYIILRYPKNTSSLHILNGKKS</sequence>